<dbReference type="Proteomes" id="UP000186817">
    <property type="component" value="Unassembled WGS sequence"/>
</dbReference>
<dbReference type="InterPro" id="IPR027477">
    <property type="entry name" value="Succ_DH/fumarate_Rdtase_cat_sf"/>
</dbReference>
<dbReference type="InterPro" id="IPR024932">
    <property type="entry name" value="ApbE"/>
</dbReference>
<gene>
    <name evidence="10" type="primary">osm1</name>
    <name evidence="10" type="ORF">AK812_SmicGene33695</name>
</gene>
<organism evidence="10 11">
    <name type="scientific">Symbiodinium microadriaticum</name>
    <name type="common">Dinoflagellate</name>
    <name type="synonym">Zooxanthella microadriatica</name>
    <dbReference type="NCBI Taxonomy" id="2951"/>
    <lineage>
        <taxon>Eukaryota</taxon>
        <taxon>Sar</taxon>
        <taxon>Alveolata</taxon>
        <taxon>Dinophyceae</taxon>
        <taxon>Suessiales</taxon>
        <taxon>Symbiodiniaceae</taxon>
        <taxon>Symbiodinium</taxon>
    </lineage>
</organism>
<evidence type="ECO:0000256" key="8">
    <source>
        <dbReference type="SAM" id="MobiDB-lite"/>
    </source>
</evidence>
<dbReference type="SUPFAM" id="SSF63380">
    <property type="entry name" value="Riboflavin synthase domain-like"/>
    <property type="match status" value="2"/>
</dbReference>
<dbReference type="InterPro" id="IPR036188">
    <property type="entry name" value="FAD/NAD-bd_sf"/>
</dbReference>
<comment type="cofactor">
    <cofactor evidence="1">
        <name>FAD</name>
        <dbReference type="ChEBI" id="CHEBI:57692"/>
    </cofactor>
</comment>
<evidence type="ECO:0000256" key="7">
    <source>
        <dbReference type="ARBA" id="ARBA00077246"/>
    </source>
</evidence>
<evidence type="ECO:0000259" key="9">
    <source>
        <dbReference type="PROSITE" id="PS51384"/>
    </source>
</evidence>
<name>A0A1Q9CQZ8_SYMMI</name>
<evidence type="ECO:0000256" key="4">
    <source>
        <dbReference type="ARBA" id="ARBA00023002"/>
    </source>
</evidence>
<accession>A0A1Q9CQZ8</accession>
<dbReference type="InterPro" id="IPR050315">
    <property type="entry name" value="FAD-oxidoreductase_2"/>
</dbReference>
<dbReference type="PANTHER" id="PTHR43400:SF7">
    <property type="entry name" value="FAD-DEPENDENT OXIDOREDUCTASE 2 FAD BINDING DOMAIN-CONTAINING PROTEIN"/>
    <property type="match status" value="1"/>
</dbReference>
<feature type="region of interest" description="Disordered" evidence="8">
    <location>
        <begin position="1300"/>
        <end position="1352"/>
    </location>
</feature>
<dbReference type="FunFam" id="3.90.700.10:FF:000007">
    <property type="entry name" value="NADH-dependent fumarate reductase"/>
    <property type="match status" value="2"/>
</dbReference>
<dbReference type="InterPro" id="IPR001433">
    <property type="entry name" value="OxRdtase_FAD/NAD-bd"/>
</dbReference>
<evidence type="ECO:0000256" key="5">
    <source>
        <dbReference type="ARBA" id="ARBA00050832"/>
    </source>
</evidence>
<comment type="catalytic activity">
    <reaction evidence="5">
        <text>succinate + NAD(+) = fumarate + NADH + H(+)</text>
        <dbReference type="Rhea" id="RHEA:18281"/>
        <dbReference type="ChEBI" id="CHEBI:15378"/>
        <dbReference type="ChEBI" id="CHEBI:29806"/>
        <dbReference type="ChEBI" id="CHEBI:30031"/>
        <dbReference type="ChEBI" id="CHEBI:57540"/>
        <dbReference type="ChEBI" id="CHEBI:57945"/>
        <dbReference type="EC" id="1.3.1.6"/>
    </reaction>
</comment>
<dbReference type="Pfam" id="PF00175">
    <property type="entry name" value="NAD_binding_1"/>
    <property type="match status" value="2"/>
</dbReference>
<dbReference type="Gene3D" id="3.10.520.10">
    <property type="entry name" value="ApbE-like domains"/>
    <property type="match status" value="2"/>
</dbReference>
<dbReference type="EC" id="1.3.1.6" evidence="6"/>
<feature type="region of interest" description="Disordered" evidence="8">
    <location>
        <begin position="35"/>
        <end position="111"/>
    </location>
</feature>
<dbReference type="OrthoDB" id="10252157at2759"/>
<dbReference type="PANTHER" id="PTHR43400">
    <property type="entry name" value="FUMARATE REDUCTASE"/>
    <property type="match status" value="1"/>
</dbReference>
<dbReference type="SUPFAM" id="SSF52343">
    <property type="entry name" value="Ferredoxin reductase-like, C-terminal NADP-linked domain"/>
    <property type="match status" value="2"/>
</dbReference>
<dbReference type="CDD" id="cd06183">
    <property type="entry name" value="cyt_b5_reduct_like"/>
    <property type="match status" value="2"/>
</dbReference>
<feature type="domain" description="FAD-binding FR-type" evidence="9">
    <location>
        <begin position="963"/>
        <end position="1081"/>
    </location>
</feature>
<keyword evidence="11" id="KW-1185">Reference proteome</keyword>
<proteinExistence type="predicted"/>
<dbReference type="Gene3D" id="3.50.50.60">
    <property type="entry name" value="FAD/NAD(P)-binding domain"/>
    <property type="match status" value="2"/>
</dbReference>
<evidence type="ECO:0000313" key="11">
    <source>
        <dbReference type="Proteomes" id="UP000186817"/>
    </source>
</evidence>
<dbReference type="Pfam" id="PF00890">
    <property type="entry name" value="FAD_binding_2"/>
    <property type="match status" value="2"/>
</dbReference>
<dbReference type="InterPro" id="IPR010960">
    <property type="entry name" value="Flavocytochrome_c"/>
</dbReference>
<dbReference type="InterPro" id="IPR039261">
    <property type="entry name" value="FNR_nucleotide-bd"/>
</dbReference>
<dbReference type="Gene3D" id="3.40.50.80">
    <property type="entry name" value="Nucleotide-binding domain of ferredoxin-NADP reductase (FNR) module"/>
    <property type="match status" value="2"/>
</dbReference>
<dbReference type="PRINTS" id="PR00406">
    <property type="entry name" value="CYTB5RDTASE"/>
</dbReference>
<evidence type="ECO:0000256" key="1">
    <source>
        <dbReference type="ARBA" id="ARBA00001974"/>
    </source>
</evidence>
<dbReference type="GO" id="GO:0010181">
    <property type="term" value="F:FMN binding"/>
    <property type="evidence" value="ECO:0007669"/>
    <property type="project" value="InterPro"/>
</dbReference>
<sequence>MPPQCPLRLYSMAVSSDLAVAAFLLRPRALLRSMGAGGSAGKKAPPGPGYPGAASDQKPVVSAPAVTGNPVAAAPKPPPAPKAADGEAGASQVVGGTWTKPSNTGPSPEDAKVVAEWKAAGRLVEMEGVWCAVPYKITVIAAEGTAEASEAQRIVDEVFGETEKTFSHFVEDSEVSQLNRLAKKTLFKPSPAMKKVLSAAGTINRMTRGAFDPAILPLAAHYKKTPGVEPSSDLISHSKWSAFEITEEGVTKQHDSAMMDLCGLAKGWAIDEMSQRLKDFGFTASYVDWGGDIKVSGQHPTGRNWTAAVLEPYPLNGSNEPEKADEGKEAEHIAHIELRDGQAIATSGDYLQQLADDKNQKTRCHVLDGRSDKKLVQISHHSVASASVVCSSCMIADALATSALAVGETSVRESRKLLEVFTGHALKDPVTDFLLFSRLGPRVVRWRPPGSEAQEHRELRHASHEEGAHVVIVGGGLAGVSAAVEAVKAKATVTLLEKEAQLGGNSAKATSGINACGTRVQKAYGVDDDVRWLERDTFVSAKGGSSDQGCVSMLASKSAEAIHWLIDELGIPLSELSQLGGHAKKRTHRCPPKADGTPVPVGYTIMQHARAAAMAIPGVSVKTNSTMKRLLQKTREDGALEVCGVEYMDADGELQTLSCDAVILTTGGFGFDHSDGSLMKQYRPDLVGVPTTNGSFANGDGMRFGADVGASLVDMDKVQLHPTALIDPKDPLCHTKYLGPEALRGSGGILLDQQGRRFVNELDLRSTVSAKILEHCEEYHIEGSAEKGRPWSWCVLNQECQQKFGLPMLGFYKSQGLFEEVTGTAGLAALLGCEEQTILETFKDYANACDQKICQKTGKTVFPSKVTEEDQSFVVARITPCIHYCMGGLEISPSGEVLTRKDGAMGKRSKIHRLFAAGECTGGVHGGNRLGGNSLLECVVFGRIAGEKAAAINQKEQGLLSSGTWLPVKLREIRDTDERYGHNTAVYRFELHGSMQTTGLEVGRYIGIKGEIDGDTVTGFYSPISRPEDSGVIDILCRTDEKGGPIVSLLNSMQPGSSCMMAGMGGVKLKQDVTTGGFSYQGRSIKKLSLLCGGTGLAPAVQVVRAYVNMISKFPEQMPISPDEGGVKIVYAAETHGDLAFITALDQLKERFPQLISYYLVLNKPPRGWVQGIGFVDGDIIRQRLWFPGSEDHVCVMCGPPIFEKIMCANLAKMGYDRGGLPLGPAQCLHRRLRKLASETEVPMVFDSLRNATAEALMLLAAALLFIVMLHHVDAGSDADGGYPGAASDQKPVVSAPAVTGNPVAAAPKPPPAPKAADGEAGPESSEGQEGMSAVVGGTWTKPSNTGPSPEDAKVLAEWKAAGRLVEMEGVWCAVPYKITVIAAEGTAEASEAQRIVDEVFGETEKTFSHFVEDSEVSQLNRLAKKTLFKPSPAMKKVLSAAGTINRMTRGAFDPAILPLAAHYKKTPGVEPSSDLISHSKWSAFEITEEGVTKQHDSAMMDLCGLAKGWAIDEMSQRLKDFGFTASYVDWGGDIKVSGQHPTGRNWTAAVLEPYPLNGSNEPEKADEGKEAEHIAHIELRDGQAIATSGDYLQQLADDKNQKTRCHVLDGRSDKKLVLISHHSVASASVVCSSCMIADALATSALAVGETSVRESRKLLEVFTGHALKDPVTDFLLFSRLGPRVVRWRPPGSEAQEHRELRHASHEEGAHVVIVGGGLAGVSAAVEAVKAKATVTLLEKEAQLGGNSAKATSGINACGTRVQKAYGVDDDVRWLERDTFVSAKGGSSDQGCVSMLASKSAEAIHWLIDELGIPLSELSQLGGHAKKRTHRCPPKADGTPVPVGYTIMQHARAAAMAIPGVSVKTNSTMKRLLQKTREDGALEVCGVEYMDADGELQTLSCDAVILTTGGFGFDHSDGSLMKQYRPDLVGVPTTNGSFANGDGMRFGADVGASLVDMDKVQLHPTALIDPKDPLCHTKYLGPEALRGSGGILLDQQGRRFVNELDLRSTVSAKILEHCEEYHIEGSAEKGRPWSWCVLNQECQQKFGLPMLGFYKSQGLFEEVTGTAGLAALLGCEEQTILETFKDYANACDQKICQKTGKTVFPSKVTEEDQSFVVARITPCIHYCMGGLEISPSGEVLTRKDGAMGKRSKIHRLFAAGECTGGVHGGNRLGGNSLLECVVFGRIAGEKAAAINQKEQGLLSSGTWLPVKLREIRDTDERYGHNTAVYRFELHGSMQTTGLEVGRYIGIKGEIDGDTVTGFYSPISRPEDSGVIDILCRTDEKGGPIVSLLNSMQPGSSCMMAGMGGVKLKQDVTTGGFSYQGRSIKKLSLLCGGTGLAPAVQVVRAYVNMISKFPEQMPISPDEGGVKIVYAAETHGDLAFITALDQLKERFPQLISYYLVLNKPPRGWVQGIGFVDGDIIRQRLWFPGSEDHVCVMCGPPIFEKIMCANLAKMGYDRGYENWPLKPRHSSFTVMLQARAKRFLHAHW</sequence>
<dbReference type="Gene3D" id="2.40.30.10">
    <property type="entry name" value="Translation factors"/>
    <property type="match status" value="2"/>
</dbReference>
<evidence type="ECO:0000256" key="2">
    <source>
        <dbReference type="ARBA" id="ARBA00022630"/>
    </source>
</evidence>
<feature type="compositionally biased region" description="Low complexity" evidence="8">
    <location>
        <begin position="1315"/>
        <end position="1324"/>
    </location>
</feature>
<dbReference type="NCBIfam" id="TIGR01813">
    <property type="entry name" value="flavo_cyto_c"/>
    <property type="match status" value="2"/>
</dbReference>
<dbReference type="PROSITE" id="PS51384">
    <property type="entry name" value="FAD_FR"/>
    <property type="match status" value="2"/>
</dbReference>
<reference evidence="10 11" key="1">
    <citation type="submission" date="2016-02" db="EMBL/GenBank/DDBJ databases">
        <title>Genome analysis of coral dinoflagellate symbionts highlights evolutionary adaptations to a symbiotic lifestyle.</title>
        <authorList>
            <person name="Aranda M."/>
            <person name="Li Y."/>
            <person name="Liew Y.J."/>
            <person name="Baumgarten S."/>
            <person name="Simakov O."/>
            <person name="Wilson M."/>
            <person name="Piel J."/>
            <person name="Ashoor H."/>
            <person name="Bougouffa S."/>
            <person name="Bajic V.B."/>
            <person name="Ryu T."/>
            <person name="Ravasi T."/>
            <person name="Bayer T."/>
            <person name="Micklem G."/>
            <person name="Kim H."/>
            <person name="Bhak J."/>
            <person name="Lajeunesse T.C."/>
            <person name="Voolstra C.R."/>
        </authorList>
    </citation>
    <scope>NUCLEOTIDE SEQUENCE [LARGE SCALE GENOMIC DNA]</scope>
    <source>
        <strain evidence="10 11">CCMP2467</strain>
    </source>
</reference>
<dbReference type="Pfam" id="PF02424">
    <property type="entry name" value="ApbE"/>
    <property type="match status" value="2"/>
</dbReference>
<dbReference type="InterPro" id="IPR008333">
    <property type="entry name" value="Cbr1-like_FAD-bd_dom"/>
</dbReference>
<comment type="caution">
    <text evidence="10">The sequence shown here is derived from an EMBL/GenBank/DDBJ whole genome shotgun (WGS) entry which is preliminary data.</text>
</comment>
<dbReference type="InterPro" id="IPR017927">
    <property type="entry name" value="FAD-bd_FR_type"/>
</dbReference>
<dbReference type="InterPro" id="IPR003374">
    <property type="entry name" value="ApbE-like_sf"/>
</dbReference>
<evidence type="ECO:0000313" key="10">
    <source>
        <dbReference type="EMBL" id="OLP85325.1"/>
    </source>
</evidence>
<keyword evidence="4" id="KW-0560">Oxidoreductase</keyword>
<dbReference type="GO" id="GO:0016156">
    <property type="term" value="F:fumarate reductase (NADH) activity"/>
    <property type="evidence" value="ECO:0007669"/>
    <property type="project" value="UniProtKB-EC"/>
</dbReference>
<protein>
    <recommendedName>
        <fullName evidence="6">fumarate reductase (NADH)</fullName>
        <ecNumber evidence="6">1.3.1.6</ecNumber>
    </recommendedName>
    <alternativeName>
        <fullName evidence="7">NADH-dependent fumarate reductase</fullName>
    </alternativeName>
</protein>
<dbReference type="Gene3D" id="3.90.700.10">
    <property type="entry name" value="Succinate dehydrogenase/fumarate reductase flavoprotein, catalytic domain"/>
    <property type="match status" value="2"/>
</dbReference>
<dbReference type="SUPFAM" id="SSF51905">
    <property type="entry name" value="FAD/NAD(P)-binding domain"/>
    <property type="match status" value="2"/>
</dbReference>
<dbReference type="Pfam" id="PF00970">
    <property type="entry name" value="FAD_binding_6"/>
    <property type="match status" value="2"/>
</dbReference>
<dbReference type="EMBL" id="LSRX01000983">
    <property type="protein sequence ID" value="OLP85325.1"/>
    <property type="molecule type" value="Genomic_DNA"/>
</dbReference>
<dbReference type="InterPro" id="IPR003953">
    <property type="entry name" value="FAD-dep_OxRdtase_2_FAD-bd"/>
</dbReference>
<dbReference type="SUPFAM" id="SSF56425">
    <property type="entry name" value="Succinate dehydrogenase/fumarate reductase flavoprotein, catalytic domain"/>
    <property type="match status" value="2"/>
</dbReference>
<feature type="domain" description="FAD-binding FR-type" evidence="9">
    <location>
        <begin position="2205"/>
        <end position="2323"/>
    </location>
</feature>
<dbReference type="InterPro" id="IPR017938">
    <property type="entry name" value="Riboflavin_synthase-like_b-brl"/>
</dbReference>
<keyword evidence="2" id="KW-0285">Flavoprotein</keyword>
<evidence type="ECO:0000256" key="3">
    <source>
        <dbReference type="ARBA" id="ARBA00022827"/>
    </source>
</evidence>
<dbReference type="SUPFAM" id="SSF143631">
    <property type="entry name" value="ApbE-like"/>
    <property type="match status" value="2"/>
</dbReference>
<keyword evidence="3" id="KW-0274">FAD</keyword>
<evidence type="ECO:0000256" key="6">
    <source>
        <dbReference type="ARBA" id="ARBA00067004"/>
    </source>
</evidence>